<dbReference type="SUPFAM" id="SSF103473">
    <property type="entry name" value="MFS general substrate transporter"/>
    <property type="match status" value="1"/>
</dbReference>
<keyword evidence="4" id="KW-1185">Reference proteome</keyword>
<dbReference type="RefSeq" id="WP_124179013.1">
    <property type="nucleotide sequence ID" value="NZ_REFY01000005.1"/>
</dbReference>
<dbReference type="InterPro" id="IPR020846">
    <property type="entry name" value="MFS_dom"/>
</dbReference>
<feature type="transmembrane region" description="Helical" evidence="1">
    <location>
        <begin position="407"/>
        <end position="427"/>
    </location>
</feature>
<dbReference type="PANTHER" id="PTHR43129">
    <property type="entry name" value="FOSMIDOMYCIN RESISTANCE PROTEIN"/>
    <property type="match status" value="1"/>
</dbReference>
<evidence type="ECO:0000313" key="3">
    <source>
        <dbReference type="EMBL" id="RQG87813.1"/>
    </source>
</evidence>
<feature type="transmembrane region" description="Helical" evidence="1">
    <location>
        <begin position="75"/>
        <end position="95"/>
    </location>
</feature>
<feature type="transmembrane region" description="Helical" evidence="1">
    <location>
        <begin position="237"/>
        <end position="253"/>
    </location>
</feature>
<keyword evidence="1" id="KW-0812">Transmembrane</keyword>
<feature type="transmembrane region" description="Helical" evidence="1">
    <location>
        <begin position="289"/>
        <end position="309"/>
    </location>
</feature>
<sequence>MFGLSGREVRFALVISGAHLGQHFLMRLIPPLIPVLAVALEYPLWQLGLLISLFSFGSGLAQAPLGIISDRYDRLYVLPTGITIAGAGYVLFAGATSLGAVVPGITISGYTFTGAFLVMGLAMLISGVGTAVVHPTGYPMITDNVSSDNKGKVLGVFGSSAKFGDAAAPAIVGVLILVLVWSQVLLILGLVGIVLGLLLFLVLRGDEYDTVPAAQQNPDGEDETPTETIWDADKRTYMYPLAIIYLFFVSKMFSGEGVKTFLPAFLVAVYAYSFELMDVQLGPESVANFYFAALLVFSGALQLVIGGITDRIDTRLILLGGISLAAVGFLALSLLELGPVSLLVALCLAGVGIYGLAPARDALISDISPPELEGRTFGYIWTAIMLTGAVMPPLVGYIMETMGMREGFLVLTGGTVVAAGFASLLFFERFYVTESPVHGEPNPSD</sequence>
<protein>
    <submittedName>
        <fullName evidence="3">MFS transporter</fullName>
    </submittedName>
</protein>
<feature type="transmembrane region" description="Helical" evidence="1">
    <location>
        <begin position="340"/>
        <end position="357"/>
    </location>
</feature>
<name>A0A3N6LYR0_9EURY</name>
<comment type="caution">
    <text evidence="3">The sequence shown here is derived from an EMBL/GenBank/DDBJ whole genome shotgun (WGS) entry which is preliminary data.</text>
</comment>
<evidence type="ECO:0000259" key="2">
    <source>
        <dbReference type="PROSITE" id="PS50850"/>
    </source>
</evidence>
<feature type="transmembrane region" description="Helical" evidence="1">
    <location>
        <begin position="107"/>
        <end position="133"/>
    </location>
</feature>
<dbReference type="GO" id="GO:0022857">
    <property type="term" value="F:transmembrane transporter activity"/>
    <property type="evidence" value="ECO:0007669"/>
    <property type="project" value="InterPro"/>
</dbReference>
<feature type="transmembrane region" description="Helical" evidence="1">
    <location>
        <begin position="170"/>
        <end position="203"/>
    </location>
</feature>
<dbReference type="EMBL" id="REFY01000005">
    <property type="protein sequence ID" value="RQG87813.1"/>
    <property type="molecule type" value="Genomic_DNA"/>
</dbReference>
<dbReference type="Pfam" id="PF07690">
    <property type="entry name" value="MFS_1"/>
    <property type="match status" value="2"/>
</dbReference>
<evidence type="ECO:0000256" key="1">
    <source>
        <dbReference type="SAM" id="Phobius"/>
    </source>
</evidence>
<reference evidence="3 4" key="1">
    <citation type="submission" date="2018-10" db="EMBL/GenBank/DDBJ databases">
        <title>Natrarchaeobius chitinivorans gen. nov., sp. nov., and Natrarchaeobius haloalkaliphilus sp. nov., alkaliphilic, chitin-utilizing haloarchaea from hypersaline alkaline lakes.</title>
        <authorList>
            <person name="Sorokin D.Y."/>
            <person name="Elcheninov A.G."/>
            <person name="Kostrikina N.A."/>
            <person name="Bale N.J."/>
            <person name="Sinninghe Damste J.S."/>
            <person name="Khijniak T.V."/>
            <person name="Kublanov I.V."/>
            <person name="Toshchakov S.V."/>
        </authorList>
    </citation>
    <scope>NUCLEOTIDE SEQUENCE [LARGE SCALE GENOMIC DNA]</scope>
    <source>
        <strain evidence="3 4">AArcht-Sl</strain>
    </source>
</reference>
<organism evidence="3 4">
    <name type="scientific">Natrarchaeobius halalkaliphilus</name>
    <dbReference type="NCBI Taxonomy" id="1679091"/>
    <lineage>
        <taxon>Archaea</taxon>
        <taxon>Methanobacteriati</taxon>
        <taxon>Methanobacteriota</taxon>
        <taxon>Stenosarchaea group</taxon>
        <taxon>Halobacteria</taxon>
        <taxon>Halobacteriales</taxon>
        <taxon>Natrialbaceae</taxon>
        <taxon>Natrarchaeobius</taxon>
    </lineage>
</organism>
<dbReference type="GO" id="GO:0005886">
    <property type="term" value="C:plasma membrane"/>
    <property type="evidence" value="ECO:0007669"/>
    <property type="project" value="TreeGrafter"/>
</dbReference>
<feature type="transmembrane region" description="Helical" evidence="1">
    <location>
        <begin position="49"/>
        <end position="68"/>
    </location>
</feature>
<evidence type="ECO:0000313" key="4">
    <source>
        <dbReference type="Proteomes" id="UP000273828"/>
    </source>
</evidence>
<dbReference type="Proteomes" id="UP000273828">
    <property type="component" value="Unassembled WGS sequence"/>
</dbReference>
<proteinExistence type="predicted"/>
<dbReference type="PROSITE" id="PS50850">
    <property type="entry name" value="MFS"/>
    <property type="match status" value="1"/>
</dbReference>
<dbReference type="OrthoDB" id="117970at2157"/>
<dbReference type="PANTHER" id="PTHR43129:SF1">
    <property type="entry name" value="FOSMIDOMYCIN RESISTANCE PROTEIN"/>
    <property type="match status" value="1"/>
</dbReference>
<dbReference type="InterPro" id="IPR036259">
    <property type="entry name" value="MFS_trans_sf"/>
</dbReference>
<keyword evidence="1" id="KW-0472">Membrane</keyword>
<gene>
    <name evidence="3" type="ORF">EA462_13145</name>
</gene>
<feature type="domain" description="Major facilitator superfamily (MFS) profile" evidence="2">
    <location>
        <begin position="1"/>
        <end position="430"/>
    </location>
</feature>
<accession>A0A3N6LYR0</accession>
<dbReference type="AlphaFoldDB" id="A0A3N6LYR0"/>
<feature type="transmembrane region" description="Helical" evidence="1">
    <location>
        <begin position="316"/>
        <end position="334"/>
    </location>
</feature>
<dbReference type="InterPro" id="IPR011701">
    <property type="entry name" value="MFS"/>
</dbReference>
<keyword evidence="1" id="KW-1133">Transmembrane helix</keyword>
<dbReference type="Gene3D" id="1.20.1250.20">
    <property type="entry name" value="MFS general substrate transporter like domains"/>
    <property type="match status" value="2"/>
</dbReference>
<feature type="transmembrane region" description="Helical" evidence="1">
    <location>
        <begin position="377"/>
        <end position="395"/>
    </location>
</feature>
<dbReference type="PRINTS" id="PR01036">
    <property type="entry name" value="TCRTETB"/>
</dbReference>